<keyword evidence="1" id="KW-0472">Membrane</keyword>
<feature type="transmembrane region" description="Helical" evidence="1">
    <location>
        <begin position="42"/>
        <end position="63"/>
    </location>
</feature>
<keyword evidence="1" id="KW-1133">Transmembrane helix</keyword>
<feature type="transmembrane region" description="Helical" evidence="1">
    <location>
        <begin position="230"/>
        <end position="255"/>
    </location>
</feature>
<comment type="caution">
    <text evidence="2">The sequence shown here is derived from an EMBL/GenBank/DDBJ whole genome shotgun (WGS) entry which is preliminary data.</text>
</comment>
<evidence type="ECO:0000313" key="3">
    <source>
        <dbReference type="Proteomes" id="UP001595896"/>
    </source>
</evidence>
<organism evidence="2 3">
    <name type="scientific">Bacillus daqingensis</name>
    <dbReference type="NCBI Taxonomy" id="872396"/>
    <lineage>
        <taxon>Bacteria</taxon>
        <taxon>Bacillati</taxon>
        <taxon>Bacillota</taxon>
        <taxon>Bacilli</taxon>
        <taxon>Bacillales</taxon>
        <taxon>Bacillaceae</taxon>
        <taxon>Bacillus</taxon>
    </lineage>
</organism>
<dbReference type="EMBL" id="JBHSGK010000007">
    <property type="protein sequence ID" value="MFC4736576.1"/>
    <property type="molecule type" value="Genomic_DNA"/>
</dbReference>
<evidence type="ECO:0008006" key="4">
    <source>
        <dbReference type="Google" id="ProtNLM"/>
    </source>
</evidence>
<feature type="transmembrane region" description="Helical" evidence="1">
    <location>
        <begin position="138"/>
        <end position="163"/>
    </location>
</feature>
<proteinExistence type="predicted"/>
<keyword evidence="1" id="KW-0812">Transmembrane</keyword>
<dbReference type="RefSeq" id="WP_377909213.1">
    <property type="nucleotide sequence ID" value="NZ_JBHSGK010000007.1"/>
</dbReference>
<protein>
    <recommendedName>
        <fullName evidence="4">ABC-2 type transport system permease protein</fullName>
    </recommendedName>
</protein>
<feature type="transmembrane region" description="Helical" evidence="1">
    <location>
        <begin position="170"/>
        <end position="188"/>
    </location>
</feature>
<feature type="transmembrane region" description="Helical" evidence="1">
    <location>
        <begin position="92"/>
        <end position="118"/>
    </location>
</feature>
<reference evidence="3" key="1">
    <citation type="journal article" date="2019" name="Int. J. Syst. Evol. Microbiol.">
        <title>The Global Catalogue of Microorganisms (GCM) 10K type strain sequencing project: providing services to taxonomists for standard genome sequencing and annotation.</title>
        <authorList>
            <consortium name="The Broad Institute Genomics Platform"/>
            <consortium name="The Broad Institute Genome Sequencing Center for Infectious Disease"/>
            <person name="Wu L."/>
            <person name="Ma J."/>
        </authorList>
    </citation>
    <scope>NUCLEOTIDE SEQUENCE [LARGE SCALE GENOMIC DNA]</scope>
    <source>
        <strain evidence="3">JCM 12165</strain>
    </source>
</reference>
<feature type="transmembrane region" description="Helical" evidence="1">
    <location>
        <begin position="17"/>
        <end position="36"/>
    </location>
</feature>
<dbReference type="Proteomes" id="UP001595896">
    <property type="component" value="Unassembled WGS sequence"/>
</dbReference>
<accession>A0ABV9NWE5</accession>
<keyword evidence="3" id="KW-1185">Reference proteome</keyword>
<evidence type="ECO:0000256" key="1">
    <source>
        <dbReference type="SAM" id="Phobius"/>
    </source>
</evidence>
<gene>
    <name evidence="2" type="ORF">ACFO4L_08290</name>
</gene>
<sequence>MWLSLWKKEWQESIPRFAVIMGILLLAYAAMIYFAFTGSGYSILLGFLSVGIHTVFLFLVWALSFHGEWKGKTQWTWLNIPASGWKLVTSKLAVGFTQFLISVVLLTAVGFWTLSLFGEHAQQVEENGIAVISDALRALYPLLLGLLMSVGITLGLGAVFTILMMRIIKPFGWAVGIAVWGVFVYAIMRFTQTPVYEAMFRHGQLFDAEAQLQEAVVGSATFQLEVEEGIYLFAGEIAFELLAITAVIVLFSWLMDRFVQA</sequence>
<name>A0ABV9NWE5_9BACI</name>
<evidence type="ECO:0000313" key="2">
    <source>
        <dbReference type="EMBL" id="MFC4736576.1"/>
    </source>
</evidence>